<keyword evidence="1" id="KW-0863">Zinc-finger</keyword>
<sequence>MDEQALDDHNRKFALTFASIYKTQLLREYVENLKSKKPKRLSEISADVLGKRYTFDDLNELYRHYLKRTTSEMRGIWNEPKQGMLPDDFVKVIMPYTFPRDIGEIYHWIVLNNGSPTNFYEGLSLFERNAVTSIIQVGFTLTAHVEDKFSQNIYCDSVIPIDKEAFKNIARVFISFERQFISRADCTCTEGPKKGRWCSHIVASIITRIVKPSSVKIDIPIIYQLQNKGGDEAKNICMHIIPHLTPEKMHDLFDIIENIDHTKPNSTLSKGFVDVTTGMGHETILTKLRFIFQTISPVISAFDEIHLNLNVVDYESLAMPLHAASLTEQTIKFLKLTSNNKSLINLSSSLMKVQEMVYKFDNCGLYASLVFLIKILDNERIEKYIVGAKDRSLNVYRSIFVSDCRPRIDMVGQIINMCPETVEKEAKLKIIYYIINECGSYIRHYIHDKDITKNDLLLLRHLCFVILTRHSNILFRNNIVLETNDEAFGNIIYKSSFDRMVLQIIKECNVIMYDRYQHVDNETYFKGIMNLPNYENELKGSLLFRVISEFIDKCGPIYKMIFEPVFAETIYLNSTFPSVDQLIEMKGTIYGRYDVKLIYQKNEMCRNSSTTTDYVSFIKSNLQDWVNIKRDIDSLYVCNNEINTTTSLEGILCFRCKNPFDNIHENNKFYLKEKYREIYSNIKLIYDMTLVIAKDMLYMFRIESFCDLLFTVLTHPRPFLFDDDEEVYLWAVQDKIFSLIETGVEDNDCQHTIIGMFYRNIDKVCRLCEIAKESEKRIVLNISFLIKMSNYCENYLQKFGKINGHGVEDFKERYDKIIYSALEYRPNVKECDFPLFFECYYITRRHIVIECIRKASNLPNILHIMVNQILDTNYGHLYSDNRANCFSLSPNTCTHTKKGPIKKCYGLYARHMVQLTKCIFIAAGGSFDSAIFFDFDGPLNRRGIRNNILYKIALLFACYVGSLKVQGNYLHNREHVCYVFTVFRPYDNFHPEAMNVLKMIRWENCFKPMEMYALLTTAMQSSSDDILNSSAELYVQILQYVDNLRGNAAIDMLNFLTLRKNDDLVFKALCAIHELDKRISIYNEEKLNEEYLKNHISFVHFYNNEIDGKIYYECGKQFIQLFMKGTYRKINGKTNEYIEDPIIPLWANTEKNTFRDFRNSTSKNFTLEYGKMQNIQNMQNMRNFSYQRVPPLINGLYSQNTRPNNGMNIPPPQQWYPMYNGSNMRHDQMMNHQTQQMYFPPPQNPSPDIPSIFLDQNIFCSYHYMKDYNEIPENPLLKNCPINYDYFTPQFETFNDILLTTTGPLDEKEITMLNGAFDLLIRYLFTNTDNIFSKNYVVKNFDTPHNYRHNVMYVCEYACHLGPLAISTFLDAITYTVNHLDLICDIYRVVLPLAFVRKINQPYKSRFIPQSIVNLKDEEKMKLWSSNFFVPSFCLDNDMNKKYGDPINLYRKQQALIVEVDQDLLKYIENNYKNHGYPQMYAKFAKFVAQLLYVRLNYMLMGNKSLDGMNHDFEKFIKQANKIFTELFVINNYDRPFVQQLIKKFFGNFSRQNGFKRDAYNCFKSKLSDYYVK</sequence>
<dbReference type="GO" id="GO:0008270">
    <property type="term" value="F:zinc ion binding"/>
    <property type="evidence" value="ECO:0007669"/>
    <property type="project" value="UniProtKB-KW"/>
</dbReference>
<name>A0A0K0EZP7_STRVS</name>
<keyword evidence="3" id="KW-1185">Reference proteome</keyword>
<reference evidence="3" key="1">
    <citation type="submission" date="2014-07" db="EMBL/GenBank/DDBJ databases">
        <authorList>
            <person name="Martin A.A"/>
            <person name="De Silva N."/>
        </authorList>
    </citation>
    <scope>NUCLEOTIDE SEQUENCE</scope>
</reference>
<evidence type="ECO:0000259" key="2">
    <source>
        <dbReference type="PROSITE" id="PS50966"/>
    </source>
</evidence>
<keyword evidence="1" id="KW-0862">Zinc</keyword>
<dbReference type="PROSITE" id="PS50966">
    <property type="entry name" value="ZF_SWIM"/>
    <property type="match status" value="1"/>
</dbReference>
<dbReference type="WBParaSite" id="SVE_0200700.1">
    <property type="protein sequence ID" value="SVE_0200700.1"/>
    <property type="gene ID" value="SVE_0200700"/>
</dbReference>
<protein>
    <submittedName>
        <fullName evidence="4">SWIM-type domain-containing protein</fullName>
    </submittedName>
</protein>
<evidence type="ECO:0000256" key="1">
    <source>
        <dbReference type="PROSITE-ProRule" id="PRU00325"/>
    </source>
</evidence>
<keyword evidence="1" id="KW-0479">Metal-binding</keyword>
<dbReference type="InterPro" id="IPR007527">
    <property type="entry name" value="Znf_SWIM"/>
</dbReference>
<feature type="domain" description="SWIM-type" evidence="2">
    <location>
        <begin position="170"/>
        <end position="209"/>
    </location>
</feature>
<dbReference type="Proteomes" id="UP000035680">
    <property type="component" value="Unassembled WGS sequence"/>
</dbReference>
<evidence type="ECO:0000313" key="4">
    <source>
        <dbReference type="WBParaSite" id="SVE_0200700.1"/>
    </source>
</evidence>
<organism evidence="3 4">
    <name type="scientific">Strongyloides venezuelensis</name>
    <name type="common">Threadworm</name>
    <dbReference type="NCBI Taxonomy" id="75913"/>
    <lineage>
        <taxon>Eukaryota</taxon>
        <taxon>Metazoa</taxon>
        <taxon>Ecdysozoa</taxon>
        <taxon>Nematoda</taxon>
        <taxon>Chromadorea</taxon>
        <taxon>Rhabditida</taxon>
        <taxon>Tylenchina</taxon>
        <taxon>Panagrolaimomorpha</taxon>
        <taxon>Strongyloidoidea</taxon>
        <taxon>Strongyloididae</taxon>
        <taxon>Strongyloides</taxon>
    </lineage>
</organism>
<dbReference type="STRING" id="75913.A0A0K0EZP7"/>
<dbReference type="PANTHER" id="PTHR22619:SF0">
    <property type="entry name" value="ZINC FINGER SWIM DOMAIN-CONTAINING PROTEIN 6-LIKE PROTEIN"/>
    <property type="match status" value="1"/>
</dbReference>
<evidence type="ECO:0000313" key="3">
    <source>
        <dbReference type="Proteomes" id="UP000035680"/>
    </source>
</evidence>
<accession>A0A0K0EZP7</accession>
<dbReference type="PANTHER" id="PTHR22619">
    <property type="entry name" value="ZINC FINGER SWIM DOMAIN CONTAINING PROTEIN 4, 5, 6"/>
    <property type="match status" value="1"/>
</dbReference>
<proteinExistence type="predicted"/>
<dbReference type="GO" id="GO:0031462">
    <property type="term" value="C:Cul2-RING ubiquitin ligase complex"/>
    <property type="evidence" value="ECO:0007669"/>
    <property type="project" value="TreeGrafter"/>
</dbReference>
<reference evidence="4" key="2">
    <citation type="submission" date="2015-08" db="UniProtKB">
        <authorList>
            <consortium name="WormBaseParasite"/>
        </authorList>
    </citation>
    <scope>IDENTIFICATION</scope>
</reference>